<dbReference type="KEGG" id="samy:DB32_007632"/>
<gene>
    <name evidence="2" type="ORF">DB32_007632</name>
</gene>
<reference evidence="2 3" key="1">
    <citation type="submission" date="2015-03" db="EMBL/GenBank/DDBJ databases">
        <title>Genome assembly of Sandaracinus amylolyticus DSM 53668.</title>
        <authorList>
            <person name="Sharma G."/>
            <person name="Subramanian S."/>
        </authorList>
    </citation>
    <scope>NUCLEOTIDE SEQUENCE [LARGE SCALE GENOMIC DNA]</scope>
    <source>
        <strain evidence="2 3">DSM 53668</strain>
    </source>
</reference>
<evidence type="ECO:0000313" key="3">
    <source>
        <dbReference type="Proteomes" id="UP000034883"/>
    </source>
</evidence>
<evidence type="ECO:0000256" key="1">
    <source>
        <dbReference type="SAM" id="SignalP"/>
    </source>
</evidence>
<feature type="signal peptide" evidence="1">
    <location>
        <begin position="1"/>
        <end position="22"/>
    </location>
</feature>
<feature type="chain" id="PRO_5002511877" description="Secreted protein" evidence="1">
    <location>
        <begin position="23"/>
        <end position="171"/>
    </location>
</feature>
<evidence type="ECO:0000313" key="2">
    <source>
        <dbReference type="EMBL" id="AKF10483.1"/>
    </source>
</evidence>
<name>A0A0F6W944_9BACT</name>
<dbReference type="AlphaFoldDB" id="A0A0F6W944"/>
<sequence length="171" mass="19506">MPRRLPLFAFVALTLVSPIGAAAQQADRAADTSSAPAEQPRPSEVVRELELTAMRVQRMLDETRRAGRTQHASCVDEQLSQITATLRLALERTQRTQRYERERNVEMAERERALVTRLLPRARELEREARRCVDPDADTESGRTRVTTIIDADVPRDAIREPRRREGAVHE</sequence>
<dbReference type="RefSeq" id="WP_053237443.1">
    <property type="nucleotide sequence ID" value="NZ_CP011125.1"/>
</dbReference>
<organism evidence="2 3">
    <name type="scientific">Sandaracinus amylolyticus</name>
    <dbReference type="NCBI Taxonomy" id="927083"/>
    <lineage>
        <taxon>Bacteria</taxon>
        <taxon>Pseudomonadati</taxon>
        <taxon>Myxococcota</taxon>
        <taxon>Polyangia</taxon>
        <taxon>Polyangiales</taxon>
        <taxon>Sandaracinaceae</taxon>
        <taxon>Sandaracinus</taxon>
    </lineage>
</organism>
<accession>A0A0F6W944</accession>
<evidence type="ECO:0008006" key="4">
    <source>
        <dbReference type="Google" id="ProtNLM"/>
    </source>
</evidence>
<dbReference type="EMBL" id="CP011125">
    <property type="protein sequence ID" value="AKF10483.1"/>
    <property type="molecule type" value="Genomic_DNA"/>
</dbReference>
<keyword evidence="1" id="KW-0732">Signal</keyword>
<dbReference type="Proteomes" id="UP000034883">
    <property type="component" value="Chromosome"/>
</dbReference>
<protein>
    <recommendedName>
        <fullName evidence="4">Secreted protein</fullName>
    </recommendedName>
</protein>
<proteinExistence type="predicted"/>
<dbReference type="STRING" id="927083.DB32_007632"/>
<keyword evidence="3" id="KW-1185">Reference proteome</keyword>